<dbReference type="GeneID" id="34556285"/>
<evidence type="ECO:0000313" key="1">
    <source>
        <dbReference type="EMBL" id="OHF01635.1"/>
    </source>
</evidence>
<comment type="caution">
    <text evidence="1">The sequence shown here is derived from an EMBL/GenBank/DDBJ whole genome shotgun (WGS) entry which is preliminary data.</text>
</comment>
<accession>A0A1G4BJW3</accession>
<dbReference type="EMBL" id="MJBS01000018">
    <property type="protein sequence ID" value="OHF01635.1"/>
    <property type="molecule type" value="Genomic_DNA"/>
</dbReference>
<reference evidence="1 2" key="1">
    <citation type="submission" date="2016-09" db="EMBL/GenBank/DDBJ databases">
        <authorList>
            <person name="Capua I."/>
            <person name="De Benedictis P."/>
            <person name="Joannis T."/>
            <person name="Lombin L.H."/>
            <person name="Cattoli G."/>
        </authorList>
    </citation>
    <scope>NUCLEOTIDE SEQUENCE [LARGE SCALE GENOMIC DNA]</scope>
    <source>
        <strain evidence="1 2">IMI 309357</strain>
    </source>
</reference>
<sequence length="139" mass="14952">QFIPLAAGWTACSKSFAEHPQTRLPLSVLLENPPELLVASVCSAAYGGCPAGEASGHPQGPVDTPAEFPLGAFDILVSLITLVPRSCTTRRRTGLTLNRSSVRRERPVTIGAAPWMKHQRRPTSFSMCLPPLNPCMYGP</sequence>
<feature type="non-terminal residue" evidence="1">
    <location>
        <position position="1"/>
    </location>
</feature>
<evidence type="ECO:0000313" key="2">
    <source>
        <dbReference type="Proteomes" id="UP000176998"/>
    </source>
</evidence>
<keyword evidence="2" id="KW-1185">Reference proteome</keyword>
<dbReference type="Proteomes" id="UP000176998">
    <property type="component" value="Unassembled WGS sequence"/>
</dbReference>
<dbReference type="RefSeq" id="XP_022478777.1">
    <property type="nucleotide sequence ID" value="XM_022614775.1"/>
</dbReference>
<gene>
    <name evidence="1" type="ORF">CORC01_03125</name>
</gene>
<dbReference type="AlphaFoldDB" id="A0A1G4BJW3"/>
<name>A0A1G4BJW3_9PEZI</name>
<organism evidence="1 2">
    <name type="scientific">Colletotrichum orchidophilum</name>
    <dbReference type="NCBI Taxonomy" id="1209926"/>
    <lineage>
        <taxon>Eukaryota</taxon>
        <taxon>Fungi</taxon>
        <taxon>Dikarya</taxon>
        <taxon>Ascomycota</taxon>
        <taxon>Pezizomycotina</taxon>
        <taxon>Sordariomycetes</taxon>
        <taxon>Hypocreomycetidae</taxon>
        <taxon>Glomerellales</taxon>
        <taxon>Glomerellaceae</taxon>
        <taxon>Colletotrichum</taxon>
    </lineage>
</organism>
<protein>
    <submittedName>
        <fullName evidence="1">Uncharacterized protein</fullName>
    </submittedName>
</protein>
<proteinExistence type="predicted"/>